<evidence type="ECO:0000256" key="8">
    <source>
        <dbReference type="ARBA" id="ARBA00023108"/>
    </source>
</evidence>
<dbReference type="SUPFAM" id="SSF56219">
    <property type="entry name" value="DNase I-like"/>
    <property type="match status" value="1"/>
</dbReference>
<dbReference type="FunFam" id="3.60.10.10:FF:000012">
    <property type="entry name" value="nocturnin isoform X2"/>
    <property type="match status" value="1"/>
</dbReference>
<keyword evidence="4" id="KW-0963">Cytoplasm</keyword>
<evidence type="ECO:0000256" key="9">
    <source>
        <dbReference type="ARBA" id="ARBA00023807"/>
    </source>
</evidence>
<dbReference type="Proteomes" id="UP001154078">
    <property type="component" value="Chromosome 1"/>
</dbReference>
<comment type="cofactor">
    <cofactor evidence="1">
        <name>Mg(2+)</name>
        <dbReference type="ChEBI" id="CHEBI:18420"/>
    </cofactor>
</comment>
<dbReference type="GO" id="GO:0000175">
    <property type="term" value="F:3'-5'-RNA exonuclease activity"/>
    <property type="evidence" value="ECO:0007669"/>
    <property type="project" value="TreeGrafter"/>
</dbReference>
<sequence>MTDLIVDECGKLNLNKIKESLELAETLAKVSLMTPTSAKQRLVARGIELKFGHMDANSGVFVPPKELLMYLVRMGSFSSAPKILNDDIQDNDLVLPKNISRNELLQHCQKQIRVGHPIFKRHFKKVDGHNGQDYGFKFRKLNAVTKGCSDYITNPNSLRVFQWNILSQALGQMNDHFEKCPDEALEWNHRKFYIIEEIVEYCPDVICLQEVDHFNFIKNILKTQGYTGLFFPKPDSPCMYIHGNNGPDGCAIFYRTDKFELINSESRILEIWRVQSNQVALLVNLKIKETGQEVCITTTHLKARKGALLSTLRNEQGKDLLNFVAENSGHRPVVLCGDFNAEPVEPVYSTIINSQNLEISSAYADCNNSNIGSAEREPPYTTWKIRDEGEICHTIDYIFYTKNNLEVESVLEFPTGEEIGENRIPSFSYPSDHFSLVADLKIGVNQTVTKL</sequence>
<dbReference type="PANTHER" id="PTHR12121:SF45">
    <property type="entry name" value="NOCTURNIN"/>
    <property type="match status" value="1"/>
</dbReference>
<dbReference type="OrthoDB" id="276515at2759"/>
<evidence type="ECO:0000256" key="5">
    <source>
        <dbReference type="ARBA" id="ARBA00022723"/>
    </source>
</evidence>
<dbReference type="Gene3D" id="3.60.10.10">
    <property type="entry name" value="Endonuclease/exonuclease/phosphatase"/>
    <property type="match status" value="1"/>
</dbReference>
<evidence type="ECO:0000256" key="7">
    <source>
        <dbReference type="ARBA" id="ARBA00022842"/>
    </source>
</evidence>
<name>A0A9P0FBA2_BRAAE</name>
<dbReference type="GO" id="GO:0046872">
    <property type="term" value="F:metal ion binding"/>
    <property type="evidence" value="ECO:0007669"/>
    <property type="project" value="UniProtKB-KW"/>
</dbReference>
<evidence type="ECO:0000256" key="4">
    <source>
        <dbReference type="ARBA" id="ARBA00022490"/>
    </source>
</evidence>
<dbReference type="InterPro" id="IPR036691">
    <property type="entry name" value="Endo/exonu/phosph_ase_sf"/>
</dbReference>
<reference evidence="11" key="1">
    <citation type="submission" date="2021-12" db="EMBL/GenBank/DDBJ databases">
        <authorList>
            <person name="King R."/>
        </authorList>
    </citation>
    <scope>NUCLEOTIDE SEQUENCE</scope>
</reference>
<keyword evidence="5" id="KW-0479">Metal-binding</keyword>
<dbReference type="Pfam" id="PF03372">
    <property type="entry name" value="Exo_endo_phos"/>
    <property type="match status" value="1"/>
</dbReference>
<dbReference type="PANTHER" id="PTHR12121">
    <property type="entry name" value="CARBON CATABOLITE REPRESSOR PROTEIN 4"/>
    <property type="match status" value="1"/>
</dbReference>
<evidence type="ECO:0000313" key="11">
    <source>
        <dbReference type="EMBL" id="CAH0545833.1"/>
    </source>
</evidence>
<evidence type="ECO:0000259" key="10">
    <source>
        <dbReference type="Pfam" id="PF03372"/>
    </source>
</evidence>
<dbReference type="GO" id="GO:0006139">
    <property type="term" value="P:nucleobase-containing compound metabolic process"/>
    <property type="evidence" value="ECO:0007669"/>
    <property type="project" value="UniProtKB-ARBA"/>
</dbReference>
<keyword evidence="8" id="KW-0090">Biological rhythms</keyword>
<evidence type="ECO:0000256" key="2">
    <source>
        <dbReference type="ARBA" id="ARBA00004496"/>
    </source>
</evidence>
<evidence type="ECO:0000313" key="12">
    <source>
        <dbReference type="Proteomes" id="UP001154078"/>
    </source>
</evidence>
<proteinExistence type="inferred from homology"/>
<dbReference type="AlphaFoldDB" id="A0A9P0FBA2"/>
<accession>A0A9P0FBA2</accession>
<evidence type="ECO:0000256" key="3">
    <source>
        <dbReference type="ARBA" id="ARBA00010774"/>
    </source>
</evidence>
<dbReference type="InterPro" id="IPR050410">
    <property type="entry name" value="CCR4/nocturin_mRNA_transcr"/>
</dbReference>
<gene>
    <name evidence="11" type="ORF">MELIAE_LOCUS131</name>
</gene>
<comment type="similarity">
    <text evidence="3">Belongs to the CCR4/nocturin family.</text>
</comment>
<feature type="domain" description="Endonuclease/exonuclease/phosphatase" evidence="10">
    <location>
        <begin position="162"/>
        <end position="433"/>
    </location>
</feature>
<keyword evidence="12" id="KW-1185">Reference proteome</keyword>
<evidence type="ECO:0000256" key="1">
    <source>
        <dbReference type="ARBA" id="ARBA00001946"/>
    </source>
</evidence>
<evidence type="ECO:0000256" key="6">
    <source>
        <dbReference type="ARBA" id="ARBA00022801"/>
    </source>
</evidence>
<keyword evidence="6" id="KW-0378">Hydrolase</keyword>
<keyword evidence="7" id="KW-0460">Magnesium</keyword>
<comment type="subcellular location">
    <subcellularLocation>
        <location evidence="2">Cytoplasm</location>
    </subcellularLocation>
</comment>
<dbReference type="EMBL" id="OV121132">
    <property type="protein sequence ID" value="CAH0545833.1"/>
    <property type="molecule type" value="Genomic_DNA"/>
</dbReference>
<dbReference type="InterPro" id="IPR005135">
    <property type="entry name" value="Endo/exonuclease/phosphatase"/>
</dbReference>
<organism evidence="11 12">
    <name type="scientific">Brassicogethes aeneus</name>
    <name type="common">Rape pollen beetle</name>
    <name type="synonym">Meligethes aeneus</name>
    <dbReference type="NCBI Taxonomy" id="1431903"/>
    <lineage>
        <taxon>Eukaryota</taxon>
        <taxon>Metazoa</taxon>
        <taxon>Ecdysozoa</taxon>
        <taxon>Arthropoda</taxon>
        <taxon>Hexapoda</taxon>
        <taxon>Insecta</taxon>
        <taxon>Pterygota</taxon>
        <taxon>Neoptera</taxon>
        <taxon>Endopterygota</taxon>
        <taxon>Coleoptera</taxon>
        <taxon>Polyphaga</taxon>
        <taxon>Cucujiformia</taxon>
        <taxon>Nitidulidae</taxon>
        <taxon>Meligethinae</taxon>
        <taxon>Brassicogethes</taxon>
    </lineage>
</organism>
<dbReference type="GO" id="GO:0048511">
    <property type="term" value="P:rhythmic process"/>
    <property type="evidence" value="ECO:0007669"/>
    <property type="project" value="UniProtKB-KW"/>
</dbReference>
<dbReference type="GO" id="GO:0005737">
    <property type="term" value="C:cytoplasm"/>
    <property type="evidence" value="ECO:0007669"/>
    <property type="project" value="UniProtKB-SubCell"/>
</dbReference>
<protein>
    <recommendedName>
        <fullName evidence="9">Nocturnin</fullName>
    </recommendedName>
</protein>